<comment type="caution">
    <text evidence="2">The sequence shown here is derived from an EMBL/GenBank/DDBJ whole genome shotgun (WGS) entry which is preliminary data.</text>
</comment>
<dbReference type="CDD" id="cd07726">
    <property type="entry name" value="ST1585-like_MBL-fold"/>
    <property type="match status" value="1"/>
</dbReference>
<dbReference type="InterPro" id="IPR037482">
    <property type="entry name" value="ST1585_MBL-fold"/>
</dbReference>
<dbReference type="InterPro" id="IPR036866">
    <property type="entry name" value="RibonucZ/Hydroxyglut_hydro"/>
</dbReference>
<feature type="domain" description="Metallo-beta-lactamase" evidence="1">
    <location>
        <begin position="25"/>
        <end position="230"/>
    </location>
</feature>
<dbReference type="SMART" id="SM00849">
    <property type="entry name" value="Lactamase_B"/>
    <property type="match status" value="1"/>
</dbReference>
<accession>A0ABV9GNC9</accession>
<evidence type="ECO:0000259" key="1">
    <source>
        <dbReference type="SMART" id="SM00849"/>
    </source>
</evidence>
<sequence>MAKRAPIELSRRIRLIDGFDLGMPGRTGTYVLLEEEPTLIETGPSPSVPYIKDGLKALGLRLSDIQYVIVTHVHLDHAGGAGLLLKDLPNATVVVHPRGKRHLANPTKLVAGARAVYGPVFDDLFDPIVPIPEDRLVTKSDGETLKIGSDCELTFYDTPGHAKHHFSIYDPVSNGLFTGDTIGVRYHQTEDRGLTFYLPSTSPNHFDPGAMQEQIDRFRRMNLDRIYFGHFSVSEEPEAVYEQVSEWLPRFVSAGEQATAKGEGVEGIKMRLWNMVTDFLYNHHIPENHGVHQILQLDFEVCAQGIADYLSKRAHIG</sequence>
<dbReference type="EMBL" id="JBHSFW010000009">
    <property type="protein sequence ID" value="MFC4619532.1"/>
    <property type="molecule type" value="Genomic_DNA"/>
</dbReference>
<dbReference type="PANTHER" id="PTHR42951">
    <property type="entry name" value="METALLO-BETA-LACTAMASE DOMAIN-CONTAINING"/>
    <property type="match status" value="1"/>
</dbReference>
<dbReference type="Proteomes" id="UP001596022">
    <property type="component" value="Unassembled WGS sequence"/>
</dbReference>
<dbReference type="InterPro" id="IPR001279">
    <property type="entry name" value="Metallo-B-lactamas"/>
</dbReference>
<dbReference type="PANTHER" id="PTHR42951:SF22">
    <property type="entry name" value="METALLO BETA-LACTAMASE SUPERFAMILY LIPOPROTEIN"/>
    <property type="match status" value="1"/>
</dbReference>
<dbReference type="SUPFAM" id="SSF56281">
    <property type="entry name" value="Metallo-hydrolase/oxidoreductase"/>
    <property type="match status" value="1"/>
</dbReference>
<dbReference type="InterPro" id="IPR050855">
    <property type="entry name" value="NDM-1-like"/>
</dbReference>
<gene>
    <name evidence="2" type="ORF">ACFO4N_12495</name>
</gene>
<dbReference type="Gene3D" id="3.60.15.10">
    <property type="entry name" value="Ribonuclease Z/Hydroxyacylglutathione hydrolase-like"/>
    <property type="match status" value="1"/>
</dbReference>
<name>A0ABV9GNC9_9BACL</name>
<organism evidence="2 3">
    <name type="scientific">Camelliibacillus cellulosilyticus</name>
    <dbReference type="NCBI Taxonomy" id="2174486"/>
    <lineage>
        <taxon>Bacteria</taxon>
        <taxon>Bacillati</taxon>
        <taxon>Bacillota</taxon>
        <taxon>Bacilli</taxon>
        <taxon>Bacillales</taxon>
        <taxon>Sporolactobacillaceae</taxon>
        <taxon>Camelliibacillus</taxon>
    </lineage>
</organism>
<proteinExistence type="predicted"/>
<evidence type="ECO:0000313" key="2">
    <source>
        <dbReference type="EMBL" id="MFC4619532.1"/>
    </source>
</evidence>
<keyword evidence="3" id="KW-1185">Reference proteome</keyword>
<dbReference type="Pfam" id="PF00753">
    <property type="entry name" value="Lactamase_B"/>
    <property type="match status" value="1"/>
</dbReference>
<reference evidence="3" key="1">
    <citation type="journal article" date="2019" name="Int. J. Syst. Evol. Microbiol.">
        <title>The Global Catalogue of Microorganisms (GCM) 10K type strain sequencing project: providing services to taxonomists for standard genome sequencing and annotation.</title>
        <authorList>
            <consortium name="The Broad Institute Genomics Platform"/>
            <consortium name="The Broad Institute Genome Sequencing Center for Infectious Disease"/>
            <person name="Wu L."/>
            <person name="Ma J."/>
        </authorList>
    </citation>
    <scope>NUCLEOTIDE SEQUENCE [LARGE SCALE GENOMIC DNA]</scope>
    <source>
        <strain evidence="3">CGMCC 1.16306</strain>
    </source>
</reference>
<dbReference type="RefSeq" id="WP_376846625.1">
    <property type="nucleotide sequence ID" value="NZ_JBHSFW010000009.1"/>
</dbReference>
<protein>
    <submittedName>
        <fullName evidence="2">MBL fold metallo-hydrolase</fullName>
    </submittedName>
</protein>
<evidence type="ECO:0000313" key="3">
    <source>
        <dbReference type="Proteomes" id="UP001596022"/>
    </source>
</evidence>